<dbReference type="EMBL" id="JBANRG010000001">
    <property type="protein sequence ID" value="KAK7472382.1"/>
    <property type="molecule type" value="Genomic_DNA"/>
</dbReference>
<proteinExistence type="predicted"/>
<evidence type="ECO:0000313" key="2">
    <source>
        <dbReference type="Proteomes" id="UP001498398"/>
    </source>
</evidence>
<accession>A0ABR1K850</accession>
<dbReference type="Proteomes" id="UP001498398">
    <property type="component" value="Unassembled WGS sequence"/>
</dbReference>
<protein>
    <submittedName>
        <fullName evidence="1">Uncharacterized protein</fullName>
    </submittedName>
</protein>
<organism evidence="1 2">
    <name type="scientific">Marasmiellus scandens</name>
    <dbReference type="NCBI Taxonomy" id="2682957"/>
    <lineage>
        <taxon>Eukaryota</taxon>
        <taxon>Fungi</taxon>
        <taxon>Dikarya</taxon>
        <taxon>Basidiomycota</taxon>
        <taxon>Agaricomycotina</taxon>
        <taxon>Agaricomycetes</taxon>
        <taxon>Agaricomycetidae</taxon>
        <taxon>Agaricales</taxon>
        <taxon>Marasmiineae</taxon>
        <taxon>Omphalotaceae</taxon>
        <taxon>Marasmiellus</taxon>
    </lineage>
</organism>
<comment type="caution">
    <text evidence="1">The sequence shown here is derived from an EMBL/GenBank/DDBJ whole genome shotgun (WGS) entry which is preliminary data.</text>
</comment>
<evidence type="ECO:0000313" key="1">
    <source>
        <dbReference type="EMBL" id="KAK7472382.1"/>
    </source>
</evidence>
<keyword evidence="2" id="KW-1185">Reference proteome</keyword>
<name>A0ABR1K850_9AGAR</name>
<gene>
    <name evidence="1" type="ORF">VKT23_000498</name>
</gene>
<reference evidence="1 2" key="1">
    <citation type="submission" date="2024-01" db="EMBL/GenBank/DDBJ databases">
        <title>A draft genome for the cacao thread blight pathogen Marasmiellus scandens.</title>
        <authorList>
            <person name="Baruah I.K."/>
            <person name="Leung J."/>
            <person name="Bukari Y."/>
            <person name="Amoako-Attah I."/>
            <person name="Meinhardt L.W."/>
            <person name="Bailey B.A."/>
            <person name="Cohen S.P."/>
        </authorList>
    </citation>
    <scope>NUCLEOTIDE SEQUENCE [LARGE SCALE GENOMIC DNA]</scope>
    <source>
        <strain evidence="1 2">GH-19</strain>
    </source>
</reference>
<sequence>MNDRTKKHGLVSSNKIHKSRSQHVSYMCERSTEDSKTVAVFSRSISPQPISRFSSFGQHAEIFLTMYPYQSPSPDSAQGFSALKRNEKYFLTGGDLFFLVCTISKTEDKGWTFLDRLNKSISVSTDTFSSENPPTSKHSWLSPQLLALHGKGPQ</sequence>